<gene>
    <name evidence="1" type="ordered locus">Solca_2824</name>
</gene>
<dbReference type="RefSeq" id="WP_014681077.1">
    <property type="nucleotide sequence ID" value="NC_017770.1"/>
</dbReference>
<dbReference type="STRING" id="929556.Solca_2824"/>
<accession>H8KS62</accession>
<organism evidence="1 2">
    <name type="scientific">Solitalea canadensis (strain ATCC 29591 / DSM 3403 / JCM 21819 / LMG 8368 / NBRC 15130 / NCIMB 12057 / USAM 9D)</name>
    <name type="common">Flexibacter canadensis</name>
    <dbReference type="NCBI Taxonomy" id="929556"/>
    <lineage>
        <taxon>Bacteria</taxon>
        <taxon>Pseudomonadati</taxon>
        <taxon>Bacteroidota</taxon>
        <taxon>Sphingobacteriia</taxon>
        <taxon>Sphingobacteriales</taxon>
        <taxon>Sphingobacteriaceae</taxon>
        <taxon>Solitalea</taxon>
    </lineage>
</organism>
<dbReference type="InterPro" id="IPR025245">
    <property type="entry name" value="DUF4197"/>
</dbReference>
<proteinExistence type="predicted"/>
<dbReference type="eggNOG" id="ENOG502Z7PK">
    <property type="taxonomic scope" value="Bacteria"/>
</dbReference>
<reference evidence="1" key="1">
    <citation type="submission" date="2012-02" db="EMBL/GenBank/DDBJ databases">
        <title>The complete genome of Solitalea canadensis DSM 3403.</title>
        <authorList>
            <consortium name="US DOE Joint Genome Institute (JGI-PGF)"/>
            <person name="Lucas S."/>
            <person name="Copeland A."/>
            <person name="Lapidus A."/>
            <person name="Glavina del Rio T."/>
            <person name="Dalin E."/>
            <person name="Tice H."/>
            <person name="Bruce D."/>
            <person name="Goodwin L."/>
            <person name="Pitluck S."/>
            <person name="Peters L."/>
            <person name="Ovchinnikova G."/>
            <person name="Lu M."/>
            <person name="Kyrpides N."/>
            <person name="Mavromatis K."/>
            <person name="Ivanova N."/>
            <person name="Brettin T."/>
            <person name="Detter J.C."/>
            <person name="Han C."/>
            <person name="Larimer F."/>
            <person name="Land M."/>
            <person name="Hauser L."/>
            <person name="Markowitz V."/>
            <person name="Cheng J.-F."/>
            <person name="Hugenholtz P."/>
            <person name="Woyke T."/>
            <person name="Wu D."/>
            <person name="Spring S."/>
            <person name="Schroeder M."/>
            <person name="Kopitz M."/>
            <person name="Brambilla E."/>
            <person name="Klenk H.-P."/>
            <person name="Eisen J.A."/>
        </authorList>
    </citation>
    <scope>NUCLEOTIDE SEQUENCE</scope>
    <source>
        <strain evidence="1">DSM 3403</strain>
    </source>
</reference>
<dbReference type="Pfam" id="PF13852">
    <property type="entry name" value="DUF4197"/>
    <property type="match status" value="1"/>
</dbReference>
<dbReference type="Proteomes" id="UP000007590">
    <property type="component" value="Chromosome"/>
</dbReference>
<dbReference type="HOGENOM" id="CLU_085032_1_0_10"/>
<evidence type="ECO:0000313" key="1">
    <source>
        <dbReference type="EMBL" id="AFD07850.1"/>
    </source>
</evidence>
<sequence length="243" mass="26826">MIKKVALTIVLAVTLTSCESQNLLKQVTDIYNQTTANGQLTNTDIANGLKQALNKGIDTAVAQVAKPDGFLKDQAIKILLPAELQKVDKTLRNLGMGKLADEGLKLMNRAAEDAAGKGKTIFVNAIKQMTFQDAMGILMGDKNAATQYLKRTTSQQLYSEFNPIIKNSLDQVGAAKVWSQIITRYNQVPMVTKVNPDLTDYVTNKAMDGLFYKVEQEELAIRKDPINRTTDLLKKVFSKQDGK</sequence>
<dbReference type="KEGG" id="scn:Solca_2824"/>
<name>H8KS62_SOLCM</name>
<dbReference type="EMBL" id="CP003349">
    <property type="protein sequence ID" value="AFD07850.1"/>
    <property type="molecule type" value="Genomic_DNA"/>
</dbReference>
<dbReference type="OrthoDB" id="5292580at2"/>
<evidence type="ECO:0008006" key="3">
    <source>
        <dbReference type="Google" id="ProtNLM"/>
    </source>
</evidence>
<evidence type="ECO:0000313" key="2">
    <source>
        <dbReference type="Proteomes" id="UP000007590"/>
    </source>
</evidence>
<dbReference type="AlphaFoldDB" id="H8KS62"/>
<keyword evidence="2" id="KW-1185">Reference proteome</keyword>
<dbReference type="PROSITE" id="PS51257">
    <property type="entry name" value="PROKAR_LIPOPROTEIN"/>
    <property type="match status" value="1"/>
</dbReference>
<protein>
    <recommendedName>
        <fullName evidence="3">DUF4197 domain-containing protein</fullName>
    </recommendedName>
</protein>